<dbReference type="InterPro" id="IPR051044">
    <property type="entry name" value="MAG_DAG_Lipase"/>
</dbReference>
<name>A0A369WA61_9GAMM</name>
<protein>
    <submittedName>
        <fullName evidence="3">Alpha/beta hydrolase</fullName>
    </submittedName>
</protein>
<comment type="caution">
    <text evidence="3">The sequence shown here is derived from an EMBL/GenBank/DDBJ whole genome shotgun (WGS) entry which is preliminary data.</text>
</comment>
<dbReference type="RefSeq" id="WP_114696516.1">
    <property type="nucleotide sequence ID" value="NZ_QQOH01000004.1"/>
</dbReference>
<evidence type="ECO:0000259" key="2">
    <source>
        <dbReference type="Pfam" id="PF12146"/>
    </source>
</evidence>
<dbReference type="EMBL" id="QQOH01000004">
    <property type="protein sequence ID" value="RDE18900.1"/>
    <property type="molecule type" value="Genomic_DNA"/>
</dbReference>
<dbReference type="AlphaFoldDB" id="A0A369WA61"/>
<keyword evidence="3" id="KW-0378">Hydrolase</keyword>
<dbReference type="InterPro" id="IPR022742">
    <property type="entry name" value="Hydrolase_4"/>
</dbReference>
<dbReference type="InterPro" id="IPR029058">
    <property type="entry name" value="AB_hydrolase_fold"/>
</dbReference>
<dbReference type="Proteomes" id="UP000253769">
    <property type="component" value="Unassembled WGS sequence"/>
</dbReference>
<reference evidence="3 4" key="1">
    <citation type="submission" date="2018-07" db="EMBL/GenBank/DDBJ databases">
        <title>Motiliproteus coralliicola sp. nov., a bacterium isolated from Coral.</title>
        <authorList>
            <person name="Wang G."/>
        </authorList>
    </citation>
    <scope>NUCLEOTIDE SEQUENCE [LARGE SCALE GENOMIC DNA]</scope>
    <source>
        <strain evidence="3 4">C34</strain>
    </source>
</reference>
<sequence length="316" mass="36222">MEFDPNELIGRLPPFDPQQPARPEDYPRYCERYGFEFGDLSDTSQLGMLEIDAEQIAVHLWRHPSPVGTLLIVHGYLDHHGLYRHLIRYGLERQVNLLCFDLPGHGLSTGKRAAIDSFDSYQRVLEALLDRIDDWQLTRPLHLLGQSTGAAIINHYLLRHGTESNRLIDGRIAELAPLVRAANWAWVNLLHSLLAPWKGSVTRGFAANSNDDKFVEFLRRDPLQSPVITADWIGALKRWLPEFQSLDTIERSLLIVQGEKDATVDWRFNLNLLAQKFPNQQALLLADARHQLANESEPLRQKYLDWLDQQGFLQPA</sequence>
<gene>
    <name evidence="3" type="ORF">DV711_14905</name>
</gene>
<proteinExistence type="predicted"/>
<feature type="region of interest" description="Disordered" evidence="1">
    <location>
        <begin position="1"/>
        <end position="23"/>
    </location>
</feature>
<dbReference type="OrthoDB" id="5614837at2"/>
<dbReference type="PANTHER" id="PTHR11614">
    <property type="entry name" value="PHOSPHOLIPASE-RELATED"/>
    <property type="match status" value="1"/>
</dbReference>
<organism evidence="3 4">
    <name type="scientific">Motiliproteus coralliicola</name>
    <dbReference type="NCBI Taxonomy" id="2283196"/>
    <lineage>
        <taxon>Bacteria</taxon>
        <taxon>Pseudomonadati</taxon>
        <taxon>Pseudomonadota</taxon>
        <taxon>Gammaproteobacteria</taxon>
        <taxon>Oceanospirillales</taxon>
        <taxon>Oceanospirillaceae</taxon>
        <taxon>Motiliproteus</taxon>
    </lineage>
</organism>
<dbReference type="GO" id="GO:0016787">
    <property type="term" value="F:hydrolase activity"/>
    <property type="evidence" value="ECO:0007669"/>
    <property type="project" value="UniProtKB-KW"/>
</dbReference>
<dbReference type="Gene3D" id="3.40.50.1820">
    <property type="entry name" value="alpha/beta hydrolase"/>
    <property type="match status" value="1"/>
</dbReference>
<feature type="domain" description="Serine aminopeptidase S33" evidence="2">
    <location>
        <begin position="65"/>
        <end position="297"/>
    </location>
</feature>
<dbReference type="Pfam" id="PF12146">
    <property type="entry name" value="Hydrolase_4"/>
    <property type="match status" value="1"/>
</dbReference>
<evidence type="ECO:0000313" key="4">
    <source>
        <dbReference type="Proteomes" id="UP000253769"/>
    </source>
</evidence>
<accession>A0A369WA61</accession>
<dbReference type="SUPFAM" id="SSF53474">
    <property type="entry name" value="alpha/beta-Hydrolases"/>
    <property type="match status" value="1"/>
</dbReference>
<evidence type="ECO:0000256" key="1">
    <source>
        <dbReference type="SAM" id="MobiDB-lite"/>
    </source>
</evidence>
<keyword evidence="4" id="KW-1185">Reference proteome</keyword>
<evidence type="ECO:0000313" key="3">
    <source>
        <dbReference type="EMBL" id="RDE18900.1"/>
    </source>
</evidence>